<organism evidence="11 12">
    <name type="scientific">Stenotrophomonas maltophilia</name>
    <name type="common">Pseudomonas maltophilia</name>
    <name type="synonym">Xanthomonas maltophilia</name>
    <dbReference type="NCBI Taxonomy" id="40324"/>
    <lineage>
        <taxon>Bacteria</taxon>
        <taxon>Pseudomonadati</taxon>
        <taxon>Pseudomonadota</taxon>
        <taxon>Gammaproteobacteria</taxon>
        <taxon>Lysobacterales</taxon>
        <taxon>Lysobacteraceae</taxon>
        <taxon>Stenotrophomonas</taxon>
        <taxon>Stenotrophomonas maltophilia group</taxon>
    </lineage>
</organism>
<evidence type="ECO:0000313" key="11">
    <source>
        <dbReference type="EMBL" id="MDT3468404.1"/>
    </source>
</evidence>
<dbReference type="SMART" id="SM00387">
    <property type="entry name" value="HATPase_c"/>
    <property type="match status" value="1"/>
</dbReference>
<dbReference type="InterPro" id="IPR036890">
    <property type="entry name" value="HATPase_C_sf"/>
</dbReference>
<evidence type="ECO:0000256" key="6">
    <source>
        <dbReference type="PROSITE-ProRule" id="PRU00169"/>
    </source>
</evidence>
<dbReference type="Pfam" id="PF02518">
    <property type="entry name" value="HATPase_c"/>
    <property type="match status" value="1"/>
</dbReference>
<dbReference type="Gene3D" id="1.10.287.130">
    <property type="match status" value="1"/>
</dbReference>
<keyword evidence="11" id="KW-0067">ATP-binding</keyword>
<feature type="domain" description="Histidine kinase" evidence="9">
    <location>
        <begin position="317"/>
        <end position="535"/>
    </location>
</feature>
<feature type="chain" id="PRO_5042525415" description="histidine kinase" evidence="8">
    <location>
        <begin position="26"/>
        <end position="773"/>
    </location>
</feature>
<dbReference type="SMART" id="SM00448">
    <property type="entry name" value="REC"/>
    <property type="match status" value="1"/>
</dbReference>
<dbReference type="InterPro" id="IPR001789">
    <property type="entry name" value="Sig_transdc_resp-reg_receiver"/>
</dbReference>
<comment type="caution">
    <text evidence="11">The sequence shown here is derived from an EMBL/GenBank/DDBJ whole genome shotgun (WGS) entry which is preliminary data.</text>
</comment>
<evidence type="ECO:0000256" key="4">
    <source>
        <dbReference type="ARBA" id="ARBA00022679"/>
    </source>
</evidence>
<dbReference type="Pfam" id="PF00512">
    <property type="entry name" value="HisKA"/>
    <property type="match status" value="1"/>
</dbReference>
<keyword evidence="5" id="KW-0418">Kinase</keyword>
<dbReference type="GO" id="GO:0009927">
    <property type="term" value="F:histidine phosphotransfer kinase activity"/>
    <property type="evidence" value="ECO:0007669"/>
    <property type="project" value="TreeGrafter"/>
</dbReference>
<dbReference type="SUPFAM" id="SSF47226">
    <property type="entry name" value="Histidine-containing phosphotransfer domain, HPT domain"/>
    <property type="match status" value="1"/>
</dbReference>
<dbReference type="PANTHER" id="PTHR43047">
    <property type="entry name" value="TWO-COMPONENT HISTIDINE PROTEIN KINASE"/>
    <property type="match status" value="1"/>
</dbReference>
<dbReference type="PRINTS" id="PR00344">
    <property type="entry name" value="BCTRLSENSOR"/>
</dbReference>
<dbReference type="InterPro" id="IPR036097">
    <property type="entry name" value="HisK_dim/P_sf"/>
</dbReference>
<dbReference type="Proteomes" id="UP001251948">
    <property type="component" value="Unassembled WGS sequence"/>
</dbReference>
<dbReference type="PANTHER" id="PTHR43047:SF72">
    <property type="entry name" value="OSMOSENSING HISTIDINE PROTEIN KINASE SLN1"/>
    <property type="match status" value="1"/>
</dbReference>
<sequence>MSRRQRPRPIPALLLVLLLLPTVSAGDPPSPPWAAGREVRVATAPSLRPLPPALADTAPLPTLAHGYATLVARHSQLRFTEHPYPSTDASVAAVCQGQADLVLVIGAVRPLHQPCAGLVASAPFRGGKTVLAGRSGGRLPHDVAQLDGRTLAVVNGGPYAEWLQVHHPELHLLHLPDRHATLVAVETGVADVAIGLESTLQPMIRRHFGGTLQLQPFESAFSTDLYLIVRSIDRQLLARIDQALHDITLEEHAGLLQLWARQALPASIQRMFDQMRMPPPHWLLALTALLAGLPILWHVAARRTRRERRRDARAAGMVSHEMRNSAQAMLMSIDLLGRSPLANGQRELLAAATAAGRSLRSLLNRSLDFSRLAGGSFRPRAGACNVASLCRQSLDAIRPQARLKGLQLRFDCTPDPVPVVALDAEALRQIVDNLLGNAVKFTDAGGIELRVQLAPPIEPRALVLDVIDSGIGIDTRHIGHLFRAFQQGEGGQMRGGSGLGLSIARELARAMRGDLTVHSVVGRGSRFTLCLPVQPTGSDVVVPDEAALGCPLAGLDLLLVEDHPLNRQIIAEQLRRLGANVHAVADAADALAEQSRAPRPVVLMDIGLQGMDGYTLARQLRGQARGPLRLVALSARTGRRHVARSRKAGFDAMLTKPLQVTPLLQALQLTPITGDASPNPVAALGPAHLADIHGELTGIERALADRDARAMRHHAHRLQGTLQICGAADQAEIAADLWELGHDTAPDWIDARRLLQVLWHWHGSRTAETMPAN</sequence>
<evidence type="ECO:0000256" key="2">
    <source>
        <dbReference type="ARBA" id="ARBA00012438"/>
    </source>
</evidence>
<dbReference type="GO" id="GO:0005886">
    <property type="term" value="C:plasma membrane"/>
    <property type="evidence" value="ECO:0007669"/>
    <property type="project" value="TreeGrafter"/>
</dbReference>
<evidence type="ECO:0000256" key="1">
    <source>
        <dbReference type="ARBA" id="ARBA00000085"/>
    </source>
</evidence>
<evidence type="ECO:0000313" key="12">
    <source>
        <dbReference type="Proteomes" id="UP001251948"/>
    </source>
</evidence>
<dbReference type="CDD" id="cd16922">
    <property type="entry name" value="HATPase_EvgS-ArcB-TorS-like"/>
    <property type="match status" value="1"/>
</dbReference>
<evidence type="ECO:0000259" key="9">
    <source>
        <dbReference type="PROSITE" id="PS50109"/>
    </source>
</evidence>
<dbReference type="GO" id="GO:0000155">
    <property type="term" value="F:phosphorelay sensor kinase activity"/>
    <property type="evidence" value="ECO:0007669"/>
    <property type="project" value="InterPro"/>
</dbReference>
<feature type="signal peptide" evidence="8">
    <location>
        <begin position="1"/>
        <end position="25"/>
    </location>
</feature>
<dbReference type="PROSITE" id="PS50109">
    <property type="entry name" value="HIS_KIN"/>
    <property type="match status" value="1"/>
</dbReference>
<keyword evidence="7" id="KW-1133">Transmembrane helix</keyword>
<dbReference type="EMBL" id="JAVSKO010000004">
    <property type="protein sequence ID" value="MDT3468404.1"/>
    <property type="molecule type" value="Genomic_DNA"/>
</dbReference>
<dbReference type="InterPro" id="IPR003594">
    <property type="entry name" value="HATPase_dom"/>
</dbReference>
<dbReference type="CDD" id="cd00082">
    <property type="entry name" value="HisKA"/>
    <property type="match status" value="1"/>
</dbReference>
<dbReference type="AlphaFoldDB" id="A0AAJ2MZA7"/>
<dbReference type="Gene3D" id="3.30.565.10">
    <property type="entry name" value="Histidine kinase-like ATPase, C-terminal domain"/>
    <property type="match status" value="1"/>
</dbReference>
<reference evidence="11" key="1">
    <citation type="submission" date="2023-07" db="EMBL/GenBank/DDBJ databases">
        <title>Comparative genomics of clinical Stenotrophomonas maltophilia isolates reveals regions of diversity which correlate with colonization and persistence in vivo.</title>
        <authorList>
            <person name="Mcdaniel M.S."/>
            <person name="Swords W.E."/>
            <person name="Sumpter N.A."/>
            <person name="Lindgren N.R."/>
            <person name="Billiot C.E."/>
        </authorList>
    </citation>
    <scope>NUCLEOTIDE SEQUENCE</scope>
    <source>
        <strain evidence="11">Ism4</strain>
    </source>
</reference>
<dbReference type="SMART" id="SM00388">
    <property type="entry name" value="HisKA"/>
    <property type="match status" value="1"/>
</dbReference>
<dbReference type="InterPro" id="IPR036641">
    <property type="entry name" value="HPT_dom_sf"/>
</dbReference>
<keyword evidence="3 6" id="KW-0597">Phosphoprotein</keyword>
<dbReference type="CDD" id="cd17546">
    <property type="entry name" value="REC_hyHK_CKI1_RcsC-like"/>
    <property type="match status" value="1"/>
</dbReference>
<dbReference type="SUPFAM" id="SSF47384">
    <property type="entry name" value="Homodimeric domain of signal transducing histidine kinase"/>
    <property type="match status" value="1"/>
</dbReference>
<gene>
    <name evidence="11" type="ORF">ROV92_10420</name>
</gene>
<evidence type="ECO:0000256" key="7">
    <source>
        <dbReference type="SAM" id="Phobius"/>
    </source>
</evidence>
<dbReference type="PROSITE" id="PS50110">
    <property type="entry name" value="RESPONSE_REGULATORY"/>
    <property type="match status" value="1"/>
</dbReference>
<dbReference type="InterPro" id="IPR003661">
    <property type="entry name" value="HisK_dim/P_dom"/>
</dbReference>
<proteinExistence type="predicted"/>
<dbReference type="GO" id="GO:0005524">
    <property type="term" value="F:ATP binding"/>
    <property type="evidence" value="ECO:0007669"/>
    <property type="project" value="UniProtKB-KW"/>
</dbReference>
<keyword evidence="11" id="KW-0547">Nucleotide-binding</keyword>
<dbReference type="Gene3D" id="3.40.50.2300">
    <property type="match status" value="1"/>
</dbReference>
<keyword evidence="8" id="KW-0732">Signal</keyword>
<dbReference type="EC" id="2.7.13.3" evidence="2"/>
<feature type="domain" description="Response regulatory" evidence="10">
    <location>
        <begin position="556"/>
        <end position="671"/>
    </location>
</feature>
<evidence type="ECO:0000259" key="10">
    <source>
        <dbReference type="PROSITE" id="PS50110"/>
    </source>
</evidence>
<keyword evidence="7" id="KW-0472">Membrane</keyword>
<evidence type="ECO:0000256" key="5">
    <source>
        <dbReference type="ARBA" id="ARBA00022777"/>
    </source>
</evidence>
<feature type="modified residue" description="4-aspartylphosphate" evidence="6">
    <location>
        <position position="605"/>
    </location>
</feature>
<keyword evidence="7" id="KW-0812">Transmembrane</keyword>
<feature type="transmembrane region" description="Helical" evidence="7">
    <location>
        <begin position="281"/>
        <end position="300"/>
    </location>
</feature>
<dbReference type="RefSeq" id="WP_312562059.1">
    <property type="nucleotide sequence ID" value="NZ_JAVSKO010000004.1"/>
</dbReference>
<name>A0AAJ2MZA7_STEMA</name>
<dbReference type="SUPFAM" id="SSF55874">
    <property type="entry name" value="ATPase domain of HSP90 chaperone/DNA topoisomerase II/histidine kinase"/>
    <property type="match status" value="1"/>
</dbReference>
<dbReference type="InterPro" id="IPR005467">
    <property type="entry name" value="His_kinase_dom"/>
</dbReference>
<dbReference type="InterPro" id="IPR004358">
    <property type="entry name" value="Sig_transdc_His_kin-like_C"/>
</dbReference>
<dbReference type="Gene3D" id="3.40.190.10">
    <property type="entry name" value="Periplasmic binding protein-like II"/>
    <property type="match status" value="2"/>
</dbReference>
<dbReference type="SUPFAM" id="SSF53850">
    <property type="entry name" value="Periplasmic binding protein-like II"/>
    <property type="match status" value="1"/>
</dbReference>
<evidence type="ECO:0000256" key="3">
    <source>
        <dbReference type="ARBA" id="ARBA00022553"/>
    </source>
</evidence>
<accession>A0AAJ2MZA7</accession>
<protein>
    <recommendedName>
        <fullName evidence="2">histidine kinase</fullName>
        <ecNumber evidence="2">2.7.13.3</ecNumber>
    </recommendedName>
</protein>
<evidence type="ECO:0000256" key="8">
    <source>
        <dbReference type="SAM" id="SignalP"/>
    </source>
</evidence>
<dbReference type="Pfam" id="PF00072">
    <property type="entry name" value="Response_reg"/>
    <property type="match status" value="1"/>
</dbReference>
<comment type="catalytic activity">
    <reaction evidence="1">
        <text>ATP + protein L-histidine = ADP + protein N-phospho-L-histidine.</text>
        <dbReference type="EC" id="2.7.13.3"/>
    </reaction>
</comment>
<dbReference type="SUPFAM" id="SSF52172">
    <property type="entry name" value="CheY-like"/>
    <property type="match status" value="1"/>
</dbReference>
<keyword evidence="4" id="KW-0808">Transferase</keyword>
<dbReference type="InterPro" id="IPR011006">
    <property type="entry name" value="CheY-like_superfamily"/>
</dbReference>
<dbReference type="Gene3D" id="1.20.120.160">
    <property type="entry name" value="HPT domain"/>
    <property type="match status" value="1"/>
</dbReference>